<feature type="compositionally biased region" description="Low complexity" evidence="1">
    <location>
        <begin position="10"/>
        <end position="21"/>
    </location>
</feature>
<sequence>MLQATWETLSIPSSESPSHNSLFKTPAKRIAEALNGLEKGQVSAIFQLRTGHCPLNANLYRFKKSPTKLCRGCGVSETVAHFILYCTKYRFQRRNFRLKVKAEKLRTNLKYVNVLLDDPKVFPYLAQFLLETGRFDNVCSYLPEEEREGK</sequence>
<evidence type="ECO:0000256" key="1">
    <source>
        <dbReference type="SAM" id="MobiDB-lite"/>
    </source>
</evidence>
<keyword evidence="3" id="KW-1185">Reference proteome</keyword>
<organism evidence="2 3">
    <name type="scientific">Cronartium quercuum f. sp. fusiforme G11</name>
    <dbReference type="NCBI Taxonomy" id="708437"/>
    <lineage>
        <taxon>Eukaryota</taxon>
        <taxon>Fungi</taxon>
        <taxon>Dikarya</taxon>
        <taxon>Basidiomycota</taxon>
        <taxon>Pucciniomycotina</taxon>
        <taxon>Pucciniomycetes</taxon>
        <taxon>Pucciniales</taxon>
        <taxon>Coleosporiaceae</taxon>
        <taxon>Cronartium</taxon>
    </lineage>
</organism>
<evidence type="ECO:0000313" key="2">
    <source>
        <dbReference type="EMBL" id="KAG0146907.1"/>
    </source>
</evidence>
<dbReference type="AlphaFoldDB" id="A0A9P6NJT8"/>
<name>A0A9P6NJT8_9BASI</name>
<feature type="region of interest" description="Disordered" evidence="1">
    <location>
        <begin position="1"/>
        <end position="22"/>
    </location>
</feature>
<dbReference type="OrthoDB" id="3044497at2759"/>
<evidence type="ECO:0008006" key="4">
    <source>
        <dbReference type="Google" id="ProtNLM"/>
    </source>
</evidence>
<protein>
    <recommendedName>
        <fullName evidence="4">Reverse transcriptase zinc-binding domain-containing protein</fullName>
    </recommendedName>
</protein>
<reference evidence="2" key="1">
    <citation type="submission" date="2013-11" db="EMBL/GenBank/DDBJ databases">
        <title>Genome sequence of the fusiform rust pathogen reveals effectors for host alternation and coevolution with pine.</title>
        <authorList>
            <consortium name="DOE Joint Genome Institute"/>
            <person name="Smith K."/>
            <person name="Pendleton A."/>
            <person name="Kubisiak T."/>
            <person name="Anderson C."/>
            <person name="Salamov A."/>
            <person name="Aerts A."/>
            <person name="Riley R."/>
            <person name="Clum A."/>
            <person name="Lindquist E."/>
            <person name="Ence D."/>
            <person name="Campbell M."/>
            <person name="Kronenberg Z."/>
            <person name="Feau N."/>
            <person name="Dhillon B."/>
            <person name="Hamelin R."/>
            <person name="Burleigh J."/>
            <person name="Smith J."/>
            <person name="Yandell M."/>
            <person name="Nelson C."/>
            <person name="Grigoriev I."/>
            <person name="Davis J."/>
        </authorList>
    </citation>
    <scope>NUCLEOTIDE SEQUENCE</scope>
    <source>
        <strain evidence="2">G11</strain>
    </source>
</reference>
<dbReference type="EMBL" id="MU167254">
    <property type="protein sequence ID" value="KAG0146907.1"/>
    <property type="molecule type" value="Genomic_DNA"/>
</dbReference>
<accession>A0A9P6NJT8</accession>
<dbReference type="Proteomes" id="UP000886653">
    <property type="component" value="Unassembled WGS sequence"/>
</dbReference>
<gene>
    <name evidence="2" type="ORF">CROQUDRAFT_656704</name>
</gene>
<comment type="caution">
    <text evidence="2">The sequence shown here is derived from an EMBL/GenBank/DDBJ whole genome shotgun (WGS) entry which is preliminary data.</text>
</comment>
<evidence type="ECO:0000313" key="3">
    <source>
        <dbReference type="Proteomes" id="UP000886653"/>
    </source>
</evidence>
<proteinExistence type="predicted"/>